<evidence type="ECO:0000313" key="3">
    <source>
        <dbReference type="RefSeq" id="XP_021289698.1"/>
    </source>
</evidence>
<protein>
    <submittedName>
        <fullName evidence="3">Uncharacterized protein LOC110420641</fullName>
    </submittedName>
</protein>
<organism evidence="2 3">
    <name type="scientific">Herrania umbratica</name>
    <dbReference type="NCBI Taxonomy" id="108875"/>
    <lineage>
        <taxon>Eukaryota</taxon>
        <taxon>Viridiplantae</taxon>
        <taxon>Streptophyta</taxon>
        <taxon>Embryophyta</taxon>
        <taxon>Tracheophyta</taxon>
        <taxon>Spermatophyta</taxon>
        <taxon>Magnoliopsida</taxon>
        <taxon>eudicotyledons</taxon>
        <taxon>Gunneridae</taxon>
        <taxon>Pentapetalae</taxon>
        <taxon>rosids</taxon>
        <taxon>malvids</taxon>
        <taxon>Malvales</taxon>
        <taxon>Malvaceae</taxon>
        <taxon>Byttnerioideae</taxon>
        <taxon>Herrania</taxon>
    </lineage>
</organism>
<dbReference type="Gene3D" id="3.90.79.10">
    <property type="entry name" value="Nucleoside Triphosphate Pyrophosphohydrolase"/>
    <property type="match status" value="1"/>
</dbReference>
<sequence length="265" mass="29422">MSYFLGLQISQCSRGIYVTQTNYIVEVLNKFSMNSCKSIRTLLVTKEKLSIDKSSKLEEPSMFRSLIGSLLYICALRPELMFASSIEVVGLSDSDWSGCIDDSRKLVNLARIAPSISIDTEMECGRKENLGSQTLQRIAEQLQCYKTPSLIEELENITGHSMGSNFGTMDHVEGENGLFTHANWRNRRAAVLICLFEGKQGELRVILTKRSMKLSSHPGDVALPGGKMEEGDDDDSATALREAMEEIGLDSHLVQVVANLAHIRK</sequence>
<feature type="domain" description="Nudix hydrolase" evidence="1">
    <location>
        <begin position="186"/>
        <end position="265"/>
    </location>
</feature>
<dbReference type="Proteomes" id="UP000504621">
    <property type="component" value="Unplaced"/>
</dbReference>
<dbReference type="RefSeq" id="XP_021289698.1">
    <property type="nucleotide sequence ID" value="XM_021434023.1"/>
</dbReference>
<dbReference type="InterPro" id="IPR045121">
    <property type="entry name" value="CoAse"/>
</dbReference>
<dbReference type="InterPro" id="IPR015797">
    <property type="entry name" value="NUDIX_hydrolase-like_dom_sf"/>
</dbReference>
<gene>
    <name evidence="3" type="primary">LOC110420641</name>
</gene>
<dbReference type="CDD" id="cd03426">
    <property type="entry name" value="NUDIX_CoAse_Nudt7"/>
    <property type="match status" value="1"/>
</dbReference>
<proteinExistence type="predicted"/>
<dbReference type="OrthoDB" id="206213at2759"/>
<dbReference type="AlphaFoldDB" id="A0A6J1ARV1"/>
<evidence type="ECO:0000259" key="1">
    <source>
        <dbReference type="PROSITE" id="PS51462"/>
    </source>
</evidence>
<accession>A0A6J1ARV1</accession>
<dbReference type="Pfam" id="PF00293">
    <property type="entry name" value="NUDIX"/>
    <property type="match status" value="1"/>
</dbReference>
<reference evidence="3" key="1">
    <citation type="submission" date="2025-08" db="UniProtKB">
        <authorList>
            <consortium name="RefSeq"/>
        </authorList>
    </citation>
    <scope>IDENTIFICATION</scope>
    <source>
        <tissue evidence="3">Leaf</tissue>
    </source>
</reference>
<evidence type="ECO:0000313" key="2">
    <source>
        <dbReference type="Proteomes" id="UP000504621"/>
    </source>
</evidence>
<dbReference type="PANTHER" id="PTHR12992:SF26">
    <property type="entry name" value="NUDIX HYDROLASE 15, MITOCHONDRIAL-LIKE"/>
    <property type="match status" value="1"/>
</dbReference>
<dbReference type="PANTHER" id="PTHR12992">
    <property type="entry name" value="NUDIX HYDROLASE"/>
    <property type="match status" value="1"/>
</dbReference>
<dbReference type="PROSITE" id="PS51462">
    <property type="entry name" value="NUDIX"/>
    <property type="match status" value="1"/>
</dbReference>
<dbReference type="GeneID" id="110420641"/>
<keyword evidence="2" id="KW-1185">Reference proteome</keyword>
<name>A0A6J1ARV1_9ROSI</name>
<dbReference type="GO" id="GO:0010945">
    <property type="term" value="F:coenzyme A diphosphatase activity"/>
    <property type="evidence" value="ECO:0007669"/>
    <property type="project" value="InterPro"/>
</dbReference>
<dbReference type="SUPFAM" id="SSF55811">
    <property type="entry name" value="Nudix"/>
    <property type="match status" value="1"/>
</dbReference>
<dbReference type="InterPro" id="IPR000086">
    <property type="entry name" value="NUDIX_hydrolase_dom"/>
</dbReference>
<dbReference type="GO" id="GO:0015938">
    <property type="term" value="P:coenzyme A catabolic process"/>
    <property type="evidence" value="ECO:0007669"/>
    <property type="project" value="TreeGrafter"/>
</dbReference>